<dbReference type="Gene3D" id="3.30.300.20">
    <property type="match status" value="1"/>
</dbReference>
<dbReference type="Pfam" id="PF02033">
    <property type="entry name" value="RBFA"/>
    <property type="match status" value="1"/>
</dbReference>
<dbReference type="STRING" id="407821.A0A087T848"/>
<protein>
    <submittedName>
        <fullName evidence="2">Putative ribosome-binding factor A, mitochondrial</fullName>
    </submittedName>
</protein>
<feature type="compositionally biased region" description="Polar residues" evidence="1">
    <location>
        <begin position="225"/>
        <end position="237"/>
    </location>
</feature>
<dbReference type="AlphaFoldDB" id="A0A087T848"/>
<dbReference type="SUPFAM" id="SSF89919">
    <property type="entry name" value="Ribosome-binding factor A, RbfA"/>
    <property type="match status" value="1"/>
</dbReference>
<gene>
    <name evidence="2" type="ORF">X975_05705</name>
</gene>
<sequence length="265" mass="30242">MNRCRIGLLSIYSPLKQSVRFEDRRVNQVHKRGSMLQKLIVNKDKKKNWHASILANKPTSKNVFEKVHNPSRRENVLNSVFIKNITDVLSTGEVVPEILGYGVEITGVKVSPCCRILNVYWRIPPHYYEASEEITEVLTIKAPKVRSELISRNVIGRVPRIFFVRDISNARSSALEEAMQKIDFGPKDNPDIVPDDSFLKDIYSFKTPKMEKVEEKASESDIPKKSNSVPQNPTDMKSNVFGLQHDILMDRVITSKKKSKLPTPP</sequence>
<name>A0A087T848_STEMI</name>
<dbReference type="PANTHER" id="PTHR14725:SF0">
    <property type="entry name" value="RIBOSOME-BINDING FACTOR A, MITOCHONDRIAL-RELATED"/>
    <property type="match status" value="1"/>
</dbReference>
<dbReference type="Proteomes" id="UP000054359">
    <property type="component" value="Unassembled WGS sequence"/>
</dbReference>
<evidence type="ECO:0000313" key="2">
    <source>
        <dbReference type="EMBL" id="KFM61287.1"/>
    </source>
</evidence>
<feature type="non-terminal residue" evidence="2">
    <location>
        <position position="265"/>
    </location>
</feature>
<dbReference type="InterPro" id="IPR015946">
    <property type="entry name" value="KH_dom-like_a/b"/>
</dbReference>
<proteinExistence type="predicted"/>
<dbReference type="OrthoDB" id="418445at2759"/>
<evidence type="ECO:0000256" key="1">
    <source>
        <dbReference type="SAM" id="MobiDB-lite"/>
    </source>
</evidence>
<keyword evidence="3" id="KW-1185">Reference proteome</keyword>
<feature type="region of interest" description="Disordered" evidence="1">
    <location>
        <begin position="213"/>
        <end position="238"/>
    </location>
</feature>
<dbReference type="InterPro" id="IPR023799">
    <property type="entry name" value="RbfA_dom_sf"/>
</dbReference>
<reference evidence="2 3" key="1">
    <citation type="submission" date="2013-11" db="EMBL/GenBank/DDBJ databases">
        <title>Genome sequencing of Stegodyphus mimosarum.</title>
        <authorList>
            <person name="Bechsgaard J."/>
        </authorList>
    </citation>
    <scope>NUCLEOTIDE SEQUENCE [LARGE SCALE GENOMIC DNA]</scope>
</reference>
<dbReference type="GO" id="GO:0006364">
    <property type="term" value="P:rRNA processing"/>
    <property type="evidence" value="ECO:0007669"/>
    <property type="project" value="InterPro"/>
</dbReference>
<dbReference type="PANTHER" id="PTHR14725">
    <property type="entry name" value="RIBOSOME-BINDING FACTOR A, MITOCHONDRIAL-RELATED"/>
    <property type="match status" value="1"/>
</dbReference>
<dbReference type="OMA" id="CINVYWL"/>
<dbReference type="InterPro" id="IPR039212">
    <property type="entry name" value="RBFA_mitochondrial"/>
</dbReference>
<accession>A0A087T848</accession>
<evidence type="ECO:0000313" key="3">
    <source>
        <dbReference type="Proteomes" id="UP000054359"/>
    </source>
</evidence>
<dbReference type="InterPro" id="IPR000238">
    <property type="entry name" value="RbfA"/>
</dbReference>
<feature type="compositionally biased region" description="Basic and acidic residues" evidence="1">
    <location>
        <begin position="213"/>
        <end position="224"/>
    </location>
</feature>
<organism evidence="2 3">
    <name type="scientific">Stegodyphus mimosarum</name>
    <name type="common">African social velvet spider</name>
    <dbReference type="NCBI Taxonomy" id="407821"/>
    <lineage>
        <taxon>Eukaryota</taxon>
        <taxon>Metazoa</taxon>
        <taxon>Ecdysozoa</taxon>
        <taxon>Arthropoda</taxon>
        <taxon>Chelicerata</taxon>
        <taxon>Arachnida</taxon>
        <taxon>Araneae</taxon>
        <taxon>Araneomorphae</taxon>
        <taxon>Entelegynae</taxon>
        <taxon>Eresoidea</taxon>
        <taxon>Eresidae</taxon>
        <taxon>Stegodyphus</taxon>
    </lineage>
</organism>
<dbReference type="EMBL" id="KK113895">
    <property type="protein sequence ID" value="KFM61287.1"/>
    <property type="molecule type" value="Genomic_DNA"/>
</dbReference>